<dbReference type="Proteomes" id="UP000282759">
    <property type="component" value="Unassembled WGS sequence"/>
</dbReference>
<name>A0A3S2Y379_9SPHI</name>
<dbReference type="GO" id="GO:0009103">
    <property type="term" value="P:lipopolysaccharide biosynthetic process"/>
    <property type="evidence" value="ECO:0007669"/>
    <property type="project" value="TreeGrafter"/>
</dbReference>
<dbReference type="OrthoDB" id="9801609at2"/>
<feature type="domain" description="Glycosyl transferase family 1" evidence="2">
    <location>
        <begin position="179"/>
        <end position="309"/>
    </location>
</feature>
<protein>
    <submittedName>
        <fullName evidence="4">Glycosyltransferase family 1 protein</fullName>
    </submittedName>
</protein>
<evidence type="ECO:0000313" key="5">
    <source>
        <dbReference type="Proteomes" id="UP000282759"/>
    </source>
</evidence>
<dbReference type="AlphaFoldDB" id="A0A3S2Y379"/>
<sequence length="364" mass="41692">MQIYINGKFLTQPTAGVQRYAFELTLCLIQKLGNVKILVPKTFNTRRSKIPARNFIKTGNYKNLNIWEQVHLPVFLYNKNALLVNFCNTAPVLVKNKIVCLHDIAFFQNPEWYSKSFYLYYKFLIPKIINSSRHIFTVSEFSKKEIAERFGLNDESISVVYNAPAQHFICPTVDQLEIVKEDFFLFVGSFDPRKNLKTLLQAFASPQLKSKKLIVVGKKWDTFKSEAIMIPPNVTWLDDCSDDLLSYLYRRASALINCSLYEGFGLPLIEAMASGCPLLLSDIPVFREVAGTHASYFNPLNVNSIVEAISVIDERDADIIKYSIVHNYHKSFQFSWKKSSDKLSGIIAELTEKQMKQFSLTSTL</sequence>
<dbReference type="RefSeq" id="WP_127702841.1">
    <property type="nucleotide sequence ID" value="NZ_SACK01000001.1"/>
</dbReference>
<dbReference type="EMBL" id="SACK01000001">
    <property type="protein sequence ID" value="RVU02465.1"/>
    <property type="molecule type" value="Genomic_DNA"/>
</dbReference>
<dbReference type="SUPFAM" id="SSF53756">
    <property type="entry name" value="UDP-Glycosyltransferase/glycogen phosphorylase"/>
    <property type="match status" value="1"/>
</dbReference>
<accession>A0A3S2Y379</accession>
<feature type="domain" description="Glycosyltransferase subfamily 4-like N-terminal" evidence="3">
    <location>
        <begin position="16"/>
        <end position="162"/>
    </location>
</feature>
<gene>
    <name evidence="4" type="ORF">EOD41_00560</name>
</gene>
<evidence type="ECO:0000259" key="3">
    <source>
        <dbReference type="Pfam" id="PF13439"/>
    </source>
</evidence>
<dbReference type="InterPro" id="IPR001296">
    <property type="entry name" value="Glyco_trans_1"/>
</dbReference>
<dbReference type="Pfam" id="PF13439">
    <property type="entry name" value="Glyco_transf_4"/>
    <property type="match status" value="1"/>
</dbReference>
<dbReference type="Gene3D" id="3.40.50.2000">
    <property type="entry name" value="Glycogen Phosphorylase B"/>
    <property type="match status" value="2"/>
</dbReference>
<dbReference type="PANTHER" id="PTHR46401">
    <property type="entry name" value="GLYCOSYLTRANSFERASE WBBK-RELATED"/>
    <property type="match status" value="1"/>
</dbReference>
<dbReference type="GO" id="GO:0016757">
    <property type="term" value="F:glycosyltransferase activity"/>
    <property type="evidence" value="ECO:0007669"/>
    <property type="project" value="InterPro"/>
</dbReference>
<dbReference type="CDD" id="cd03809">
    <property type="entry name" value="GT4_MtfB-like"/>
    <property type="match status" value="1"/>
</dbReference>
<evidence type="ECO:0000313" key="4">
    <source>
        <dbReference type="EMBL" id="RVU02465.1"/>
    </source>
</evidence>
<organism evidence="4 5">
    <name type="scientific">Mucilaginibacter limnophilus</name>
    <dbReference type="NCBI Taxonomy" id="1932778"/>
    <lineage>
        <taxon>Bacteria</taxon>
        <taxon>Pseudomonadati</taxon>
        <taxon>Bacteroidota</taxon>
        <taxon>Sphingobacteriia</taxon>
        <taxon>Sphingobacteriales</taxon>
        <taxon>Sphingobacteriaceae</taxon>
        <taxon>Mucilaginibacter</taxon>
    </lineage>
</organism>
<evidence type="ECO:0000256" key="1">
    <source>
        <dbReference type="ARBA" id="ARBA00022679"/>
    </source>
</evidence>
<dbReference type="InterPro" id="IPR028098">
    <property type="entry name" value="Glyco_trans_4-like_N"/>
</dbReference>
<dbReference type="Pfam" id="PF00534">
    <property type="entry name" value="Glycos_transf_1"/>
    <property type="match status" value="1"/>
</dbReference>
<proteinExistence type="predicted"/>
<keyword evidence="5" id="KW-1185">Reference proteome</keyword>
<comment type="caution">
    <text evidence="4">The sequence shown here is derived from an EMBL/GenBank/DDBJ whole genome shotgun (WGS) entry which is preliminary data.</text>
</comment>
<reference evidence="4 5" key="1">
    <citation type="submission" date="2019-01" db="EMBL/GenBank/DDBJ databases">
        <authorList>
            <person name="Chen W.-M."/>
        </authorList>
    </citation>
    <scope>NUCLEOTIDE SEQUENCE [LARGE SCALE GENOMIC DNA]</scope>
    <source>
        <strain evidence="4 5">YBJ-36</strain>
    </source>
</reference>
<keyword evidence="1 4" id="KW-0808">Transferase</keyword>
<dbReference type="PANTHER" id="PTHR46401:SF2">
    <property type="entry name" value="GLYCOSYLTRANSFERASE WBBK-RELATED"/>
    <property type="match status" value="1"/>
</dbReference>
<evidence type="ECO:0000259" key="2">
    <source>
        <dbReference type="Pfam" id="PF00534"/>
    </source>
</evidence>